<name>S6AH77_METRE</name>
<accession>S6AH77</accession>
<sequence length="80" mass="8869">MNREDFSTSVHQGSARWNDAATANDQPDVPCQGAEWEAGYLLPQWLSAPDCRIATARPSAPGWLRRLLRKAPAPAPWPSR</sequence>
<feature type="region of interest" description="Disordered" evidence="1">
    <location>
        <begin position="1"/>
        <end position="28"/>
    </location>
</feature>
<dbReference type="Proteomes" id="UP000015503">
    <property type="component" value="Chromosome"/>
</dbReference>
<evidence type="ECO:0000256" key="1">
    <source>
        <dbReference type="SAM" id="MobiDB-lite"/>
    </source>
</evidence>
<protein>
    <submittedName>
        <fullName evidence="2">Uncharacterized protein</fullName>
    </submittedName>
</protein>
<dbReference type="EMBL" id="AP013068">
    <property type="protein sequence ID" value="BAN49852.1"/>
    <property type="molecule type" value="Genomic_DNA"/>
</dbReference>
<dbReference type="AlphaFoldDB" id="S6AH77"/>
<evidence type="ECO:0000313" key="2">
    <source>
        <dbReference type="EMBL" id="BAN49852.1"/>
    </source>
</evidence>
<dbReference type="KEGG" id="pre:PCA10_41200"/>
<evidence type="ECO:0000313" key="3">
    <source>
        <dbReference type="Proteomes" id="UP000015503"/>
    </source>
</evidence>
<proteinExistence type="predicted"/>
<dbReference type="STRING" id="1245471.PCA10_41200"/>
<gene>
    <name evidence="2" type="ORF">PCA10_41200</name>
</gene>
<keyword evidence="3" id="KW-1185">Reference proteome</keyword>
<reference evidence="2 3" key="1">
    <citation type="journal article" date="2013" name="Genome Announc.">
        <title>Complete Genome Sequence of the Carbazole Degrader Pseudomonas resinovorans Strain CA10 (NBRC 106553).</title>
        <authorList>
            <person name="Shintani M."/>
            <person name="Hosoyama A."/>
            <person name="Ohji S."/>
            <person name="Tsuchikane K."/>
            <person name="Takarada H."/>
            <person name="Yamazoe A."/>
            <person name="Fujita N."/>
            <person name="Nojiri H."/>
        </authorList>
    </citation>
    <scope>NUCLEOTIDE SEQUENCE [LARGE SCALE GENOMIC DNA]</scope>
    <source>
        <strain evidence="2 3">NBRC 106553</strain>
    </source>
</reference>
<dbReference type="HOGENOM" id="CLU_2587090_0_0_6"/>
<organism evidence="2 3">
    <name type="scientific">Metapseudomonas resinovorans NBRC 106553</name>
    <dbReference type="NCBI Taxonomy" id="1245471"/>
    <lineage>
        <taxon>Bacteria</taxon>
        <taxon>Pseudomonadati</taxon>
        <taxon>Pseudomonadota</taxon>
        <taxon>Gammaproteobacteria</taxon>
        <taxon>Pseudomonadales</taxon>
        <taxon>Pseudomonadaceae</taxon>
        <taxon>Metapseudomonas</taxon>
    </lineage>
</organism>